<keyword evidence="1" id="KW-1133">Transmembrane helix</keyword>
<dbReference type="PANTHER" id="PTHR36970">
    <property type="entry name" value="UNNAMED PRODUCT"/>
    <property type="match status" value="1"/>
</dbReference>
<dbReference type="EMBL" id="CALNXJ010000003">
    <property type="protein sequence ID" value="CAH3035395.1"/>
    <property type="molecule type" value="Genomic_DNA"/>
</dbReference>
<keyword evidence="1" id="KW-0812">Transmembrane</keyword>
<feature type="transmembrane region" description="Helical" evidence="1">
    <location>
        <begin position="240"/>
        <end position="258"/>
    </location>
</feature>
<dbReference type="AlphaFoldDB" id="A0AAU9VTQ9"/>
<keyword evidence="1" id="KW-0472">Membrane</keyword>
<accession>A0AAU9VTQ9</accession>
<name>A0AAU9VTQ9_9CNID</name>
<dbReference type="PANTHER" id="PTHR36970:SF1">
    <property type="entry name" value="BESTROPHIN HOMOLOG"/>
    <property type="match status" value="1"/>
</dbReference>
<evidence type="ECO:0000256" key="1">
    <source>
        <dbReference type="SAM" id="Phobius"/>
    </source>
</evidence>
<comment type="caution">
    <text evidence="2">The sequence shown here is derived from an EMBL/GenBank/DDBJ whole genome shotgun (WGS) entry which is preliminary data.</text>
</comment>
<dbReference type="Proteomes" id="UP001159428">
    <property type="component" value="Unassembled WGS sequence"/>
</dbReference>
<gene>
    <name evidence="2" type="ORF">PMEA_00017278</name>
</gene>
<sequence>MAFPVGSSGILSTLDPDLIEDGRADIYKWSETRRSKRKGFKGKLYQFKKLFIDKSILRTFVYNLTVILFLQMVLAALGTFMCQKLRLDFDVHMSIFVSPIVFPLAFSINADFQRRERVLEDLAQFKGALLILFFCHRDWLHSAGLPKEFLKTVNNKLKGLVLNIKEFLLTEKHIRRNFILSVIYEDLSDISQLNDKMRVSSLPHNEPLITRLIHYHNLMCHAFERLRVIREYRSPRTIRSFTKVFIFLMPIVLSPYYVHMGIKSGNTWSPYYIAVLTSFIFGTLQGVQDVLDDPFDGISEDDINLGPV</sequence>
<reference evidence="2 3" key="1">
    <citation type="submission" date="2022-05" db="EMBL/GenBank/DDBJ databases">
        <authorList>
            <consortium name="Genoscope - CEA"/>
            <person name="William W."/>
        </authorList>
    </citation>
    <scope>NUCLEOTIDE SEQUENCE [LARGE SCALE GENOMIC DNA]</scope>
</reference>
<evidence type="ECO:0000313" key="3">
    <source>
        <dbReference type="Proteomes" id="UP001159428"/>
    </source>
</evidence>
<keyword evidence="3" id="KW-1185">Reference proteome</keyword>
<feature type="transmembrane region" description="Helical" evidence="1">
    <location>
        <begin position="93"/>
        <end position="112"/>
    </location>
</feature>
<evidence type="ECO:0000313" key="2">
    <source>
        <dbReference type="EMBL" id="CAH3035395.1"/>
    </source>
</evidence>
<feature type="non-terminal residue" evidence="2">
    <location>
        <position position="308"/>
    </location>
</feature>
<proteinExistence type="predicted"/>
<organism evidence="2 3">
    <name type="scientific">Pocillopora meandrina</name>
    <dbReference type="NCBI Taxonomy" id="46732"/>
    <lineage>
        <taxon>Eukaryota</taxon>
        <taxon>Metazoa</taxon>
        <taxon>Cnidaria</taxon>
        <taxon>Anthozoa</taxon>
        <taxon>Hexacorallia</taxon>
        <taxon>Scleractinia</taxon>
        <taxon>Astrocoeniina</taxon>
        <taxon>Pocilloporidae</taxon>
        <taxon>Pocillopora</taxon>
    </lineage>
</organism>
<feature type="transmembrane region" description="Helical" evidence="1">
    <location>
        <begin position="60"/>
        <end position="81"/>
    </location>
</feature>
<protein>
    <submittedName>
        <fullName evidence="2">Uncharacterized protein</fullName>
    </submittedName>
</protein>